<protein>
    <submittedName>
        <fullName evidence="7">Oligosaccharide flippase family protein</fullName>
    </submittedName>
</protein>
<gene>
    <name evidence="7" type="ORF">KQ656_09050</name>
</gene>
<evidence type="ECO:0000313" key="7">
    <source>
        <dbReference type="EMBL" id="MBU6114104.1"/>
    </source>
</evidence>
<keyword evidence="4 6" id="KW-1133">Transmembrane helix</keyword>
<feature type="transmembrane region" description="Helical" evidence="6">
    <location>
        <begin position="321"/>
        <end position="342"/>
    </location>
</feature>
<name>A0ABS6GXE0_MAMLE</name>
<evidence type="ECO:0000313" key="8">
    <source>
        <dbReference type="Proteomes" id="UP000770161"/>
    </source>
</evidence>
<feature type="transmembrane region" description="Helical" evidence="6">
    <location>
        <begin position="108"/>
        <end position="129"/>
    </location>
</feature>
<evidence type="ECO:0000256" key="6">
    <source>
        <dbReference type="SAM" id="Phobius"/>
    </source>
</evidence>
<organism evidence="7 8">
    <name type="scientific">Mammaliicoccus lentus</name>
    <name type="common">Staphylococcus lentus</name>
    <dbReference type="NCBI Taxonomy" id="42858"/>
    <lineage>
        <taxon>Bacteria</taxon>
        <taxon>Bacillati</taxon>
        <taxon>Bacillota</taxon>
        <taxon>Bacilli</taxon>
        <taxon>Bacillales</taxon>
        <taxon>Staphylococcaceae</taxon>
        <taxon>Mammaliicoccus</taxon>
    </lineage>
</organism>
<dbReference type="RefSeq" id="WP_194200669.1">
    <property type="nucleotide sequence ID" value="NZ_CP120062.1"/>
</dbReference>
<dbReference type="PANTHER" id="PTHR30250">
    <property type="entry name" value="PST FAMILY PREDICTED COLANIC ACID TRANSPORTER"/>
    <property type="match status" value="1"/>
</dbReference>
<evidence type="ECO:0000256" key="1">
    <source>
        <dbReference type="ARBA" id="ARBA00004651"/>
    </source>
</evidence>
<dbReference type="InterPro" id="IPR050833">
    <property type="entry name" value="Poly_Biosynth_Transport"/>
</dbReference>
<feature type="transmembrane region" description="Helical" evidence="6">
    <location>
        <begin position="283"/>
        <end position="309"/>
    </location>
</feature>
<comment type="caution">
    <text evidence="7">The sequence shown here is derived from an EMBL/GenBank/DDBJ whole genome shotgun (WGS) entry which is preliminary data.</text>
</comment>
<feature type="transmembrane region" description="Helical" evidence="6">
    <location>
        <begin position="377"/>
        <end position="395"/>
    </location>
</feature>
<feature type="transmembrane region" description="Helical" evidence="6">
    <location>
        <begin position="354"/>
        <end position="371"/>
    </location>
</feature>
<feature type="transmembrane region" description="Helical" evidence="6">
    <location>
        <begin position="141"/>
        <end position="159"/>
    </location>
</feature>
<feature type="transmembrane region" description="Helical" evidence="6">
    <location>
        <begin position="9"/>
        <end position="33"/>
    </location>
</feature>
<comment type="subcellular location">
    <subcellularLocation>
        <location evidence="1">Cell membrane</location>
        <topology evidence="1">Multi-pass membrane protein</topology>
    </subcellularLocation>
</comment>
<proteinExistence type="predicted"/>
<accession>A0ABS6GXE0</accession>
<evidence type="ECO:0000256" key="2">
    <source>
        <dbReference type="ARBA" id="ARBA00022475"/>
    </source>
</evidence>
<keyword evidence="8" id="KW-1185">Reference proteome</keyword>
<keyword evidence="3 6" id="KW-0812">Transmembrane</keyword>
<sequence>MISNLKMNVIYNILTTVLITLLQLVILIVISKFDSTESVGLLTLGLAITAPILLLSRLNLRSAYNSDYLNEFTFNQYHTLRIMFTVLYILLSFIVIQFFSLPFKDECFIYSIVIWKAIESISDMIYAYFQKKTNMRVVFYINLWKVTLTIILFMMTYFIFEDIVLAFMSLITIHLLFLVIEYRKLNKYIDFKLMKNFDTKKLLALTIPLGVAHFLTSMNVNVPRYSLQYIGNAEQLGVYGSLFYLITAGTYIIIAINNAVLPGQSEMRHKLGFREVKKLNQKLNMLIFLLVLPIFVISLLYGDLIIGVIFNEKIASYKKEFIFVILIALIQYLNINLENVYLTYQLYKAQMRFNLFYFMIIAPLSFILTLYQGIFGAILAVLITELVMYVIKLIFINRKVGDYT</sequence>
<feature type="transmembrane region" description="Helical" evidence="6">
    <location>
        <begin position="80"/>
        <end position="102"/>
    </location>
</feature>
<dbReference type="PANTHER" id="PTHR30250:SF11">
    <property type="entry name" value="O-ANTIGEN TRANSPORTER-RELATED"/>
    <property type="match status" value="1"/>
</dbReference>
<feature type="transmembrane region" description="Helical" evidence="6">
    <location>
        <begin position="242"/>
        <end position="262"/>
    </location>
</feature>
<dbReference type="Proteomes" id="UP000770161">
    <property type="component" value="Unassembled WGS sequence"/>
</dbReference>
<evidence type="ECO:0000256" key="3">
    <source>
        <dbReference type="ARBA" id="ARBA00022692"/>
    </source>
</evidence>
<dbReference type="EMBL" id="JAHLZN010000016">
    <property type="protein sequence ID" value="MBU6114104.1"/>
    <property type="molecule type" value="Genomic_DNA"/>
</dbReference>
<feature type="transmembrane region" description="Helical" evidence="6">
    <location>
        <begin position="202"/>
        <end position="222"/>
    </location>
</feature>
<evidence type="ECO:0000256" key="4">
    <source>
        <dbReference type="ARBA" id="ARBA00022989"/>
    </source>
</evidence>
<reference evidence="7 8" key="1">
    <citation type="submission" date="2021-06" db="EMBL/GenBank/DDBJ databases">
        <title>Staphylococcus lentus K169 genome sequencing.</title>
        <authorList>
            <person name="Sundareshan S."/>
            <person name="Akhila D.S."/>
            <person name="Prachi D."/>
            <person name="Sivakumar R."/>
            <person name="Rajendhran J."/>
            <person name="Isloor S."/>
            <person name="Hegde N.R."/>
        </authorList>
    </citation>
    <scope>NUCLEOTIDE SEQUENCE [LARGE SCALE GENOMIC DNA]</scope>
    <source>
        <strain evidence="7 8">K169</strain>
    </source>
</reference>
<keyword evidence="2" id="KW-1003">Cell membrane</keyword>
<feature type="transmembrane region" description="Helical" evidence="6">
    <location>
        <begin position="165"/>
        <end position="182"/>
    </location>
</feature>
<keyword evidence="5 6" id="KW-0472">Membrane</keyword>
<evidence type="ECO:0000256" key="5">
    <source>
        <dbReference type="ARBA" id="ARBA00023136"/>
    </source>
</evidence>
<feature type="transmembrane region" description="Helical" evidence="6">
    <location>
        <begin position="39"/>
        <end position="60"/>
    </location>
</feature>